<evidence type="ECO:0000256" key="3">
    <source>
        <dbReference type="ARBA" id="ARBA00022525"/>
    </source>
</evidence>
<evidence type="ECO:0000256" key="4">
    <source>
        <dbReference type="ARBA" id="ARBA00022529"/>
    </source>
</evidence>
<organism evidence="9 10">
    <name type="scientific">Salarias fasciatus</name>
    <name type="common">Jewelled blenny</name>
    <name type="synonym">Blennius fasciatus</name>
    <dbReference type="NCBI Taxonomy" id="181472"/>
    <lineage>
        <taxon>Eukaryota</taxon>
        <taxon>Metazoa</taxon>
        <taxon>Chordata</taxon>
        <taxon>Craniata</taxon>
        <taxon>Vertebrata</taxon>
        <taxon>Euteleostomi</taxon>
        <taxon>Actinopterygii</taxon>
        <taxon>Neopterygii</taxon>
        <taxon>Teleostei</taxon>
        <taxon>Neoteleostei</taxon>
        <taxon>Acanthomorphata</taxon>
        <taxon>Ovalentaria</taxon>
        <taxon>Blenniimorphae</taxon>
        <taxon>Blenniiformes</taxon>
        <taxon>Blennioidei</taxon>
        <taxon>Blenniidae</taxon>
        <taxon>Salariinae</taxon>
        <taxon>Salarias</taxon>
    </lineage>
</organism>
<keyword evidence="7" id="KW-1015">Disulfide bond</keyword>
<dbReference type="GO" id="GO:0005179">
    <property type="term" value="F:hormone activity"/>
    <property type="evidence" value="ECO:0007669"/>
    <property type="project" value="UniProtKB-KW"/>
</dbReference>
<evidence type="ECO:0000256" key="8">
    <source>
        <dbReference type="SAM" id="SignalP"/>
    </source>
</evidence>
<dbReference type="Ensembl" id="ENSSFAT00005033716.1">
    <property type="protein sequence ID" value="ENSSFAP00005032563.1"/>
    <property type="gene ID" value="ENSSFAG00005016471.1"/>
</dbReference>
<proteinExistence type="inferred from homology"/>
<dbReference type="GO" id="GO:0006879">
    <property type="term" value="P:intracellular iron ion homeostasis"/>
    <property type="evidence" value="ECO:0007669"/>
    <property type="project" value="InterPro"/>
</dbReference>
<evidence type="ECO:0000256" key="2">
    <source>
        <dbReference type="ARBA" id="ARBA00008022"/>
    </source>
</evidence>
<evidence type="ECO:0000256" key="6">
    <source>
        <dbReference type="ARBA" id="ARBA00023022"/>
    </source>
</evidence>
<comment type="subcellular location">
    <subcellularLocation>
        <location evidence="1">Secreted</location>
    </subcellularLocation>
</comment>
<dbReference type="InterPro" id="IPR010500">
    <property type="entry name" value="Hepcidin"/>
</dbReference>
<comment type="similarity">
    <text evidence="2">Belongs to the hepcidin family.</text>
</comment>
<dbReference type="InterPro" id="IPR006058">
    <property type="entry name" value="2Fe2S_fd_BS"/>
</dbReference>
<name>A0A672HTI8_SALFA</name>
<dbReference type="OMA" id="RICCNCC"/>
<protein>
    <recommendedName>
        <fullName evidence="11">Hepcidin</fullName>
    </recommendedName>
</protein>
<reference evidence="9" key="1">
    <citation type="submission" date="2019-06" db="EMBL/GenBank/DDBJ databases">
        <authorList>
            <consortium name="Wellcome Sanger Institute Data Sharing"/>
        </authorList>
    </citation>
    <scope>NUCLEOTIDE SEQUENCE [LARGE SCALE GENOMIC DNA]</scope>
</reference>
<accession>A0A672HTI8</accession>
<sequence>MKTFRVAVSVAVVLTFICIQFTEERTLEEPASKEVNTAAEETSEDQLKVRNHLNRRFKCRICCNCCLPGYCGLCCKF</sequence>
<evidence type="ECO:0000313" key="9">
    <source>
        <dbReference type="Ensembl" id="ENSSFAP00005032563.1"/>
    </source>
</evidence>
<keyword evidence="6" id="KW-0044">Antibiotic</keyword>
<keyword evidence="10" id="KW-1185">Reference proteome</keyword>
<reference evidence="9" key="3">
    <citation type="submission" date="2025-09" db="UniProtKB">
        <authorList>
            <consortium name="Ensembl"/>
        </authorList>
    </citation>
    <scope>IDENTIFICATION</scope>
</reference>
<evidence type="ECO:0000256" key="7">
    <source>
        <dbReference type="ARBA" id="ARBA00023157"/>
    </source>
</evidence>
<keyword evidence="8" id="KW-0732">Signal</keyword>
<feature type="signal peptide" evidence="8">
    <location>
        <begin position="1"/>
        <end position="24"/>
    </location>
</feature>
<evidence type="ECO:0000313" key="10">
    <source>
        <dbReference type="Proteomes" id="UP000472267"/>
    </source>
</evidence>
<keyword evidence="5" id="KW-0372">Hormone</keyword>
<evidence type="ECO:0000256" key="5">
    <source>
        <dbReference type="ARBA" id="ARBA00022702"/>
    </source>
</evidence>
<dbReference type="Pfam" id="PF06446">
    <property type="entry name" value="Hepcidin"/>
    <property type="match status" value="1"/>
</dbReference>
<evidence type="ECO:0000256" key="1">
    <source>
        <dbReference type="ARBA" id="ARBA00004613"/>
    </source>
</evidence>
<keyword evidence="3" id="KW-0964">Secreted</keyword>
<dbReference type="AlphaFoldDB" id="A0A672HTI8"/>
<feature type="chain" id="PRO_5025626301" description="Hepcidin" evidence="8">
    <location>
        <begin position="25"/>
        <end position="77"/>
    </location>
</feature>
<dbReference type="Proteomes" id="UP000472267">
    <property type="component" value="Chromosome 11"/>
</dbReference>
<dbReference type="GO" id="GO:0005576">
    <property type="term" value="C:extracellular region"/>
    <property type="evidence" value="ECO:0007669"/>
    <property type="project" value="UniProtKB-SubCell"/>
</dbReference>
<keyword evidence="4" id="KW-0929">Antimicrobial</keyword>
<reference evidence="9" key="2">
    <citation type="submission" date="2025-08" db="UniProtKB">
        <authorList>
            <consortium name="Ensembl"/>
        </authorList>
    </citation>
    <scope>IDENTIFICATION</scope>
</reference>
<dbReference type="PROSITE" id="PS00197">
    <property type="entry name" value="2FE2S_FER_1"/>
    <property type="match status" value="1"/>
</dbReference>
<dbReference type="GO" id="GO:0051537">
    <property type="term" value="F:2 iron, 2 sulfur cluster binding"/>
    <property type="evidence" value="ECO:0007669"/>
    <property type="project" value="InterPro"/>
</dbReference>
<evidence type="ECO:0008006" key="11">
    <source>
        <dbReference type="Google" id="ProtNLM"/>
    </source>
</evidence>
<dbReference type="GO" id="GO:0042742">
    <property type="term" value="P:defense response to bacterium"/>
    <property type="evidence" value="ECO:0007669"/>
    <property type="project" value="UniProtKB-KW"/>
</dbReference>
<dbReference type="InParanoid" id="A0A672HTI8"/>